<dbReference type="STRING" id="229533.A0A1C3YMM0"/>
<evidence type="ECO:0000313" key="1">
    <source>
        <dbReference type="EMBL" id="SCB65708.1"/>
    </source>
</evidence>
<gene>
    <name evidence="1" type="ORF">FGRAMPH1_01T11375</name>
</gene>
<name>A0A1C3YMM0_GIBZE</name>
<protein>
    <submittedName>
        <fullName evidence="1">Chromosome 2, complete genome</fullName>
    </submittedName>
</protein>
<dbReference type="AlphaFoldDB" id="A0A1C3YMM0"/>
<proteinExistence type="predicted"/>
<sequence>MAEYLRGELQRMRHFGKGHLGQDGEYYENDILVNLPCLCEGPDFLSSGRTAGLKLVCGYQALNVEVLNSFNEKGRICFAKDLGDIMLRLNNARSHEDTSLEMGHMNLAAMIINMDGTEDGTGVVSQDVAPVSKMHQVYGASTRTERNKKGSLDKLLSTPKQWQKQF</sequence>
<evidence type="ECO:0000313" key="2">
    <source>
        <dbReference type="Proteomes" id="UP000070720"/>
    </source>
</evidence>
<dbReference type="VEuPathDB" id="FungiDB:FGRAMPH1_01G11375"/>
<reference evidence="2" key="1">
    <citation type="journal article" date="2007" name="Science">
        <title>The Fusarium graminearum genome reveals a link between localized polymorphism and pathogen specialization.</title>
        <authorList>
            <person name="Cuomo C.A."/>
            <person name="Gueldener U."/>
            <person name="Xu J.-R."/>
            <person name="Trail F."/>
            <person name="Turgeon B.G."/>
            <person name="Di Pietro A."/>
            <person name="Walton J.D."/>
            <person name="Ma L.-J."/>
            <person name="Baker S.E."/>
            <person name="Rep M."/>
            <person name="Adam G."/>
            <person name="Antoniw J."/>
            <person name="Baldwin T."/>
            <person name="Calvo S.E."/>
            <person name="Chang Y.-L."/>
            <person name="DeCaprio D."/>
            <person name="Gale L.R."/>
            <person name="Gnerre S."/>
            <person name="Goswami R.S."/>
            <person name="Hammond-Kosack K."/>
            <person name="Harris L.J."/>
            <person name="Hilburn K."/>
            <person name="Kennell J.C."/>
            <person name="Kroken S."/>
            <person name="Magnuson J.K."/>
            <person name="Mannhaupt G."/>
            <person name="Mauceli E.W."/>
            <person name="Mewes H.-W."/>
            <person name="Mitterbauer R."/>
            <person name="Muehlbauer G."/>
            <person name="Muensterkoetter M."/>
            <person name="Nelson D."/>
            <person name="O'Donnell K."/>
            <person name="Ouellet T."/>
            <person name="Qi W."/>
            <person name="Quesneville H."/>
            <person name="Roncero M.I.G."/>
            <person name="Seong K.-Y."/>
            <person name="Tetko I.V."/>
            <person name="Urban M."/>
            <person name="Waalwijk C."/>
            <person name="Ward T.J."/>
            <person name="Yao J."/>
            <person name="Birren B.W."/>
            <person name="Kistler H.C."/>
        </authorList>
    </citation>
    <scope>NUCLEOTIDE SEQUENCE [LARGE SCALE GENOMIC DNA]</scope>
    <source>
        <strain evidence="2">ATCC MYA-4620 / CBS 123657 / FGSC 9075 / NRRL 31084 / PH-1</strain>
    </source>
</reference>
<organism evidence="1 2">
    <name type="scientific">Gibberella zeae (strain ATCC MYA-4620 / CBS 123657 / FGSC 9075 / NRRL 31084 / PH-1)</name>
    <name type="common">Wheat head blight fungus</name>
    <name type="synonym">Fusarium graminearum</name>
    <dbReference type="NCBI Taxonomy" id="229533"/>
    <lineage>
        <taxon>Eukaryota</taxon>
        <taxon>Fungi</taxon>
        <taxon>Dikarya</taxon>
        <taxon>Ascomycota</taxon>
        <taxon>Pezizomycotina</taxon>
        <taxon>Sordariomycetes</taxon>
        <taxon>Hypocreomycetidae</taxon>
        <taxon>Hypocreales</taxon>
        <taxon>Nectriaceae</taxon>
        <taxon>Fusarium</taxon>
    </lineage>
</organism>
<reference evidence="2" key="2">
    <citation type="journal article" date="2010" name="Nature">
        <title>Comparative genomics reveals mobile pathogenicity chromosomes in Fusarium.</title>
        <authorList>
            <person name="Ma L.J."/>
            <person name="van der Does H.C."/>
            <person name="Borkovich K.A."/>
            <person name="Coleman J.J."/>
            <person name="Daboussi M.J."/>
            <person name="Di Pietro A."/>
            <person name="Dufresne M."/>
            <person name="Freitag M."/>
            <person name="Grabherr M."/>
            <person name="Henrissat B."/>
            <person name="Houterman P.M."/>
            <person name="Kang S."/>
            <person name="Shim W.B."/>
            <person name="Woloshuk C."/>
            <person name="Xie X."/>
            <person name="Xu J.R."/>
            <person name="Antoniw J."/>
            <person name="Baker S.E."/>
            <person name="Bluhm B.H."/>
            <person name="Breakspear A."/>
            <person name="Brown D.W."/>
            <person name="Butchko R.A."/>
            <person name="Chapman S."/>
            <person name="Coulson R."/>
            <person name="Coutinho P.M."/>
            <person name="Danchin E.G."/>
            <person name="Diener A."/>
            <person name="Gale L.R."/>
            <person name="Gardiner D.M."/>
            <person name="Goff S."/>
            <person name="Hammond-Kosack K.E."/>
            <person name="Hilburn K."/>
            <person name="Hua-Van A."/>
            <person name="Jonkers W."/>
            <person name="Kazan K."/>
            <person name="Kodira C.D."/>
            <person name="Koehrsen M."/>
            <person name="Kumar L."/>
            <person name="Lee Y.H."/>
            <person name="Li L."/>
            <person name="Manners J.M."/>
            <person name="Miranda-Saavedra D."/>
            <person name="Mukherjee M."/>
            <person name="Park G."/>
            <person name="Park J."/>
            <person name="Park S.Y."/>
            <person name="Proctor R.H."/>
            <person name="Regev A."/>
            <person name="Ruiz-Roldan M.C."/>
            <person name="Sain D."/>
            <person name="Sakthikumar S."/>
            <person name="Sykes S."/>
            <person name="Schwartz D.C."/>
            <person name="Turgeon B.G."/>
            <person name="Wapinski I."/>
            <person name="Yoder O."/>
            <person name="Young S."/>
            <person name="Zeng Q."/>
            <person name="Zhou S."/>
            <person name="Galagan J."/>
            <person name="Cuomo C.A."/>
            <person name="Kistler H.C."/>
            <person name="Rep M."/>
        </authorList>
    </citation>
    <scope>GENOME REANNOTATION</scope>
    <source>
        <strain evidence="2">ATCC MYA-4620 / CBS 123657 / FGSC 9075 / NRRL 31084 / PH-1</strain>
    </source>
</reference>
<dbReference type="EMBL" id="HG970333">
    <property type="protein sequence ID" value="SCB65708.1"/>
    <property type="molecule type" value="Genomic_DNA"/>
</dbReference>
<accession>A0A1C3YMM0</accession>
<dbReference type="Proteomes" id="UP000070720">
    <property type="component" value="Chromosome 2"/>
</dbReference>
<keyword evidence="2" id="KW-1185">Reference proteome</keyword>
<dbReference type="InParanoid" id="A0A1C3YMM0"/>
<reference evidence="1 2" key="3">
    <citation type="journal article" date="2015" name="BMC Genomics">
        <title>The completed genome sequence of the pathogenic ascomycete fungus Fusarium graminearum.</title>
        <authorList>
            <person name="King R."/>
            <person name="Urban M."/>
            <person name="Hammond-Kosack M.C."/>
            <person name="Hassani-Pak K."/>
            <person name="Hammond-Kosack K.E."/>
        </authorList>
    </citation>
    <scope>NUCLEOTIDE SEQUENCE [LARGE SCALE GENOMIC DNA]</scope>
    <source>
        <strain evidence="2">ATCC MYA-4620 / CBS 123657 / FGSC 9075 / NRRL 31084 / PH-1</strain>
    </source>
</reference>